<dbReference type="Proteomes" id="UP000250831">
    <property type="component" value="Unassembled WGS sequence"/>
</dbReference>
<gene>
    <name evidence="1" type="ORF">DCO56_15830</name>
</gene>
<organism evidence="1 2">
    <name type="scientific">Sphingobacterium athyrii</name>
    <dbReference type="NCBI Taxonomy" id="2152717"/>
    <lineage>
        <taxon>Bacteria</taxon>
        <taxon>Pseudomonadati</taxon>
        <taxon>Bacteroidota</taxon>
        <taxon>Sphingobacteriia</taxon>
        <taxon>Sphingobacteriales</taxon>
        <taxon>Sphingobacteriaceae</taxon>
        <taxon>Sphingobacterium</taxon>
    </lineage>
</organism>
<name>A0A363NRP2_9SPHI</name>
<evidence type="ECO:0000313" key="1">
    <source>
        <dbReference type="EMBL" id="PUV23397.1"/>
    </source>
</evidence>
<dbReference type="Pfam" id="PF12771">
    <property type="entry name" value="SusD-like_2"/>
    <property type="match status" value="1"/>
</dbReference>
<dbReference type="Gene3D" id="1.25.40.390">
    <property type="match status" value="1"/>
</dbReference>
<sequence>MRRRFYIIVVAVLMVMSGCRKYLDINENPSNPQLVKAELLLAPIIAQMASGYSQDQRQMNKFNQSILGGSSDVSSKVWEKHGFPERSDVGGVMWRMVYFDLGLNLERMIKDAVENEKYEYAAIGYAIKAWGYQSLTDYHGPIILDEAFRSNQLSFKYNDQPEVYAKVRQWCDSALLYLDKKSPIDYSASLNSVKGDNLYRGNMEQWRRFVYGLKAIQYIHLINKQDFKNKYVDSIARFVDLSFQSITDDAGVKFTGDKSANANVVSALFGIYTTSYYNRAGKPIVNYLTGGLRGTPIENPKSSTDPRLSRMLMMNNAKDSIYIGGEPNVTNSTVPNILGEFVNNTYQGKFIFRNTVDFPLMTYAQLQLVKAEALFIKGDKSGAYDAYQKAIVAHMNFVNRYIDNKEVAISLNDVKAYLEGGDVAKSAADLTLADIMGQKYIVQWGWGGLEQWCDLRKYHYNPDVFKQYIPLSGSQLTYNDYCYRVRPRYNSEYVWNEKELDRWGALDPEYVIKPTWFVTSEN</sequence>
<accession>A0A363NRP2</accession>
<keyword evidence="2" id="KW-1185">Reference proteome</keyword>
<reference evidence="1 2" key="1">
    <citation type="submission" date="2018-04" db="EMBL/GenBank/DDBJ databases">
        <title>Sphingobacterium sp. M46 Genome.</title>
        <authorList>
            <person name="Cheng J."/>
            <person name="Li Y."/>
        </authorList>
    </citation>
    <scope>NUCLEOTIDE SEQUENCE [LARGE SCALE GENOMIC DNA]</scope>
    <source>
        <strain evidence="1 2">M46</strain>
    </source>
</reference>
<dbReference type="InterPro" id="IPR011990">
    <property type="entry name" value="TPR-like_helical_dom_sf"/>
</dbReference>
<proteinExistence type="predicted"/>
<dbReference type="EMBL" id="QCXX01000004">
    <property type="protein sequence ID" value="PUV23397.1"/>
    <property type="molecule type" value="Genomic_DNA"/>
</dbReference>
<dbReference type="AlphaFoldDB" id="A0A363NRP2"/>
<dbReference type="OrthoDB" id="9766256at2"/>
<protein>
    <submittedName>
        <fullName evidence="1">SusD/RagB family nutrient-binding outer membrane lipoprotein</fullName>
    </submittedName>
</protein>
<dbReference type="RefSeq" id="WP_108634747.1">
    <property type="nucleotide sequence ID" value="NZ_QCXX01000004.1"/>
</dbReference>
<dbReference type="InterPro" id="IPR041662">
    <property type="entry name" value="SusD-like_2"/>
</dbReference>
<dbReference type="PROSITE" id="PS51257">
    <property type="entry name" value="PROKAR_LIPOPROTEIN"/>
    <property type="match status" value="1"/>
</dbReference>
<dbReference type="SUPFAM" id="SSF48452">
    <property type="entry name" value="TPR-like"/>
    <property type="match status" value="1"/>
</dbReference>
<comment type="caution">
    <text evidence="1">The sequence shown here is derived from an EMBL/GenBank/DDBJ whole genome shotgun (WGS) entry which is preliminary data.</text>
</comment>
<evidence type="ECO:0000313" key="2">
    <source>
        <dbReference type="Proteomes" id="UP000250831"/>
    </source>
</evidence>
<keyword evidence="1" id="KW-0449">Lipoprotein</keyword>